<keyword evidence="2" id="KW-1185">Reference proteome</keyword>
<organism evidence="1 2">
    <name type="scientific">Ktedonospora formicarum</name>
    <dbReference type="NCBI Taxonomy" id="2778364"/>
    <lineage>
        <taxon>Bacteria</taxon>
        <taxon>Bacillati</taxon>
        <taxon>Chloroflexota</taxon>
        <taxon>Ktedonobacteria</taxon>
        <taxon>Ktedonobacterales</taxon>
        <taxon>Ktedonobacteraceae</taxon>
        <taxon>Ktedonospora</taxon>
    </lineage>
</organism>
<dbReference type="EMBL" id="BNJF01000001">
    <property type="protein sequence ID" value="GHO45563.1"/>
    <property type="molecule type" value="Genomic_DNA"/>
</dbReference>
<reference evidence="1" key="1">
    <citation type="submission" date="2020-10" db="EMBL/GenBank/DDBJ databases">
        <title>Taxonomic study of unclassified bacteria belonging to the class Ktedonobacteria.</title>
        <authorList>
            <person name="Yabe S."/>
            <person name="Wang C.M."/>
            <person name="Zheng Y."/>
            <person name="Sakai Y."/>
            <person name="Cavaletti L."/>
            <person name="Monciardini P."/>
            <person name="Donadio S."/>
        </authorList>
    </citation>
    <scope>NUCLEOTIDE SEQUENCE</scope>
    <source>
        <strain evidence="1">SOSP1-1</strain>
    </source>
</reference>
<accession>A0A8J3I2L3</accession>
<dbReference type="AlphaFoldDB" id="A0A8J3I2L3"/>
<gene>
    <name evidence="1" type="ORF">KSX_37260</name>
</gene>
<comment type="caution">
    <text evidence="1">The sequence shown here is derived from an EMBL/GenBank/DDBJ whole genome shotgun (WGS) entry which is preliminary data.</text>
</comment>
<proteinExistence type="predicted"/>
<name>A0A8J3I2L3_9CHLR</name>
<dbReference type="Proteomes" id="UP000612362">
    <property type="component" value="Unassembled WGS sequence"/>
</dbReference>
<evidence type="ECO:0000313" key="1">
    <source>
        <dbReference type="EMBL" id="GHO45563.1"/>
    </source>
</evidence>
<protein>
    <submittedName>
        <fullName evidence="1">Uncharacterized protein</fullName>
    </submittedName>
</protein>
<evidence type="ECO:0000313" key="2">
    <source>
        <dbReference type="Proteomes" id="UP000612362"/>
    </source>
</evidence>
<sequence>MDVSIKGQTKTPLIPQGREACSFRGTTLIQIIRNIFLLGLLGYGQPLIAGYGLCKPCYHKLLKGDISCPR</sequence>